<keyword evidence="1" id="KW-0472">Membrane</keyword>
<feature type="transmembrane region" description="Helical" evidence="1">
    <location>
        <begin position="66"/>
        <end position="94"/>
    </location>
</feature>
<keyword evidence="3" id="KW-1185">Reference proteome</keyword>
<evidence type="ECO:0000256" key="1">
    <source>
        <dbReference type="SAM" id="Phobius"/>
    </source>
</evidence>
<keyword evidence="1" id="KW-1133">Transmembrane helix</keyword>
<proteinExistence type="predicted"/>
<dbReference type="RefSeq" id="WP_124219117.1">
    <property type="nucleotide sequence ID" value="NZ_RKRF01000007.1"/>
</dbReference>
<comment type="caution">
    <text evidence="2">The sequence shown here is derived from an EMBL/GenBank/DDBJ whole genome shotgun (WGS) entry which is preliminary data.</text>
</comment>
<gene>
    <name evidence="2" type="ORF">EDC24_0325</name>
</gene>
<evidence type="ECO:0000313" key="3">
    <source>
        <dbReference type="Proteomes" id="UP000276443"/>
    </source>
</evidence>
<feature type="transmembrane region" description="Helical" evidence="1">
    <location>
        <begin position="106"/>
        <end position="125"/>
    </location>
</feature>
<dbReference type="InterPro" id="IPR009574">
    <property type="entry name" value="DUF1189"/>
</dbReference>
<keyword evidence="1" id="KW-0812">Transmembrane</keyword>
<accession>A0A3N5C065</accession>
<name>A0A3N5C065_9BACI</name>
<dbReference type="Proteomes" id="UP000276443">
    <property type="component" value="Unassembled WGS sequence"/>
</dbReference>
<protein>
    <submittedName>
        <fullName evidence="2">Uncharacterized protein DUF1189</fullName>
    </submittedName>
</protein>
<feature type="transmembrane region" description="Helical" evidence="1">
    <location>
        <begin position="131"/>
        <end position="149"/>
    </location>
</feature>
<reference evidence="2 3" key="1">
    <citation type="submission" date="2018-11" db="EMBL/GenBank/DDBJ databases">
        <title>Genomic Encyclopedia of Type Strains, Phase IV (KMG-IV): sequencing the most valuable type-strain genomes for metagenomic binning, comparative biology and taxonomic classification.</title>
        <authorList>
            <person name="Goeker M."/>
        </authorList>
    </citation>
    <scope>NUCLEOTIDE SEQUENCE [LARGE SCALE GENOMIC DNA]</scope>
    <source>
        <strain evidence="2 3">DSM 18090</strain>
    </source>
</reference>
<dbReference type="OrthoDB" id="2884954at2"/>
<evidence type="ECO:0000313" key="2">
    <source>
        <dbReference type="EMBL" id="RPF55448.1"/>
    </source>
</evidence>
<organism evidence="2 3">
    <name type="scientific">Aquisalibacillus elongatus</name>
    <dbReference type="NCBI Taxonomy" id="485577"/>
    <lineage>
        <taxon>Bacteria</taxon>
        <taxon>Bacillati</taxon>
        <taxon>Bacillota</taxon>
        <taxon>Bacilli</taxon>
        <taxon>Bacillales</taxon>
        <taxon>Bacillaceae</taxon>
        <taxon>Aquisalibacillus</taxon>
    </lineage>
</organism>
<dbReference type="Pfam" id="PF06691">
    <property type="entry name" value="DUF1189"/>
    <property type="match status" value="1"/>
</dbReference>
<dbReference type="EMBL" id="RKRF01000007">
    <property type="protein sequence ID" value="RPF55448.1"/>
    <property type="molecule type" value="Genomic_DNA"/>
</dbReference>
<feature type="transmembrane region" description="Helical" evidence="1">
    <location>
        <begin position="31"/>
        <end position="54"/>
    </location>
</feature>
<sequence>MNIINILKNSFQLPHKQALFRLNRMNMRDTLVYINLLFFILFLPDAVNFVLNIIDANGSIPDVVYIQVIFLYPALTIFITTISVTGLSGIAYLMRTWLSRKLAFHQLWKMTAFALTVPIIVYLMFKLINQDSLILVSLAIWLWFIYKMITVYPKKAQPQ</sequence>
<dbReference type="AlphaFoldDB" id="A0A3N5C065"/>